<organism evidence="1">
    <name type="scientific">Rhizophora mucronata</name>
    <name type="common">Asiatic mangrove</name>
    <dbReference type="NCBI Taxonomy" id="61149"/>
    <lineage>
        <taxon>Eukaryota</taxon>
        <taxon>Viridiplantae</taxon>
        <taxon>Streptophyta</taxon>
        <taxon>Embryophyta</taxon>
        <taxon>Tracheophyta</taxon>
        <taxon>Spermatophyta</taxon>
        <taxon>Magnoliopsida</taxon>
        <taxon>eudicotyledons</taxon>
        <taxon>Gunneridae</taxon>
        <taxon>Pentapetalae</taxon>
        <taxon>rosids</taxon>
        <taxon>fabids</taxon>
        <taxon>Malpighiales</taxon>
        <taxon>Rhizophoraceae</taxon>
        <taxon>Rhizophora</taxon>
    </lineage>
</organism>
<evidence type="ECO:0000313" key="1">
    <source>
        <dbReference type="EMBL" id="MBX44832.1"/>
    </source>
</evidence>
<protein>
    <submittedName>
        <fullName evidence="1">Uncharacterized protein</fullName>
    </submittedName>
</protein>
<reference evidence="1" key="1">
    <citation type="submission" date="2018-02" db="EMBL/GenBank/DDBJ databases">
        <title>Rhizophora mucronata_Transcriptome.</title>
        <authorList>
            <person name="Meera S.P."/>
            <person name="Sreeshan A."/>
            <person name="Augustine A."/>
        </authorList>
    </citation>
    <scope>NUCLEOTIDE SEQUENCE</scope>
    <source>
        <tissue evidence="1">Leaf</tissue>
    </source>
</reference>
<sequence>MNETLYKQQLSREKKSAFGIMKHDQQNTIFDLYGPSNHKMNPLLICFCVI</sequence>
<dbReference type="EMBL" id="GGEC01064348">
    <property type="protein sequence ID" value="MBX44832.1"/>
    <property type="molecule type" value="Transcribed_RNA"/>
</dbReference>
<dbReference type="AlphaFoldDB" id="A0A2P2NQR5"/>
<name>A0A2P2NQR5_RHIMU</name>
<accession>A0A2P2NQR5</accession>
<proteinExistence type="predicted"/>